<keyword evidence="3" id="KW-1185">Reference proteome</keyword>
<dbReference type="InterPro" id="IPR016047">
    <property type="entry name" value="M23ase_b-sheet_dom"/>
</dbReference>
<dbReference type="GO" id="GO:0004222">
    <property type="term" value="F:metalloendopeptidase activity"/>
    <property type="evidence" value="ECO:0007669"/>
    <property type="project" value="TreeGrafter"/>
</dbReference>
<protein>
    <submittedName>
        <fullName evidence="2">Peptidase family M23</fullName>
    </submittedName>
</protein>
<dbReference type="EMBL" id="FOSG01000008">
    <property type="protein sequence ID" value="SFK72510.1"/>
    <property type="molecule type" value="Genomic_DNA"/>
</dbReference>
<sequence length="198" mass="20270">MAGQGGRRQWTPDRRGLVLRGAALAALGSVPFLAGRTGGAGGGRPGGDAAPVAFSAGQETASGRWSRPVMGDYRVSAAYGIPGNWQAGHHTGIDFAMPVGTPVYAIGAGSVVFAGEAGAYGKAVTVRMDDGYYALYAHLSRISVNGGERVKAGSPVGSSGATGRVTGPHLHFEVRSKRGYGSDVDPVAYLARRGVRLL</sequence>
<dbReference type="Pfam" id="PF01551">
    <property type="entry name" value="Peptidase_M23"/>
    <property type="match status" value="1"/>
</dbReference>
<dbReference type="SUPFAM" id="SSF51261">
    <property type="entry name" value="Duplicated hybrid motif"/>
    <property type="match status" value="1"/>
</dbReference>
<dbReference type="CDD" id="cd12797">
    <property type="entry name" value="M23_peptidase"/>
    <property type="match status" value="1"/>
</dbReference>
<dbReference type="InterPro" id="IPR050570">
    <property type="entry name" value="Cell_wall_metabolism_enzyme"/>
</dbReference>
<evidence type="ECO:0000313" key="3">
    <source>
        <dbReference type="Proteomes" id="UP000198928"/>
    </source>
</evidence>
<organism evidence="2 3">
    <name type="scientific">Streptomyces pini</name>
    <dbReference type="NCBI Taxonomy" id="1520580"/>
    <lineage>
        <taxon>Bacteria</taxon>
        <taxon>Bacillati</taxon>
        <taxon>Actinomycetota</taxon>
        <taxon>Actinomycetes</taxon>
        <taxon>Kitasatosporales</taxon>
        <taxon>Streptomycetaceae</taxon>
        <taxon>Streptomyces</taxon>
    </lineage>
</organism>
<evidence type="ECO:0000313" key="2">
    <source>
        <dbReference type="EMBL" id="SFK72510.1"/>
    </source>
</evidence>
<dbReference type="Gene3D" id="2.70.70.10">
    <property type="entry name" value="Glucose Permease (Domain IIA)"/>
    <property type="match status" value="1"/>
</dbReference>
<dbReference type="RefSeq" id="WP_093849879.1">
    <property type="nucleotide sequence ID" value="NZ_FOSG01000008.1"/>
</dbReference>
<feature type="domain" description="M23ase beta-sheet core" evidence="1">
    <location>
        <begin position="89"/>
        <end position="184"/>
    </location>
</feature>
<accession>A0A1I4BVR5</accession>
<dbReference type="PANTHER" id="PTHR21666:SF270">
    <property type="entry name" value="MUREIN HYDROLASE ACTIVATOR ENVC"/>
    <property type="match status" value="1"/>
</dbReference>
<dbReference type="PANTHER" id="PTHR21666">
    <property type="entry name" value="PEPTIDASE-RELATED"/>
    <property type="match status" value="1"/>
</dbReference>
<evidence type="ECO:0000259" key="1">
    <source>
        <dbReference type="Pfam" id="PF01551"/>
    </source>
</evidence>
<dbReference type="InterPro" id="IPR011055">
    <property type="entry name" value="Dup_hybrid_motif"/>
</dbReference>
<proteinExistence type="predicted"/>
<name>A0A1I4BVR5_9ACTN</name>
<dbReference type="OrthoDB" id="5244067at2"/>
<reference evidence="3" key="1">
    <citation type="submission" date="2016-10" db="EMBL/GenBank/DDBJ databases">
        <authorList>
            <person name="Varghese N."/>
            <person name="Submissions S."/>
        </authorList>
    </citation>
    <scope>NUCLEOTIDE SEQUENCE [LARGE SCALE GENOMIC DNA]</scope>
    <source>
        <strain evidence="3">PL19</strain>
    </source>
</reference>
<gene>
    <name evidence="2" type="ORF">SAMN05192584_108146</name>
</gene>
<dbReference type="Proteomes" id="UP000198928">
    <property type="component" value="Unassembled WGS sequence"/>
</dbReference>
<dbReference type="AlphaFoldDB" id="A0A1I4BVR5"/>